<sequence length="193" mass="22170">MLLPERPWLTTVVDTFSSYVLGFHLWIKQPGSAEVALALRHSILPKQYPHDYELNKAWGYSPPFQYFFTDGGKDFRSKHLKTIGKKLGFQCELCDRPNQGGIVERIFKTINTQVLKDLPGYTGSNVQERPENAEKEACLTIQDLDKVLASFFCDDYNYQPDPKDPLIDGVPQKAIAVSSRRRKIQFIDFARLR</sequence>
<dbReference type="GO" id="GO:0015074">
    <property type="term" value="P:DNA integration"/>
    <property type="evidence" value="ECO:0007669"/>
    <property type="project" value="InterPro"/>
</dbReference>
<dbReference type="Proteomes" id="UP000218785">
    <property type="component" value="Chromosome"/>
</dbReference>
<dbReference type="InterPro" id="IPR001584">
    <property type="entry name" value="Integrase_cat-core"/>
</dbReference>
<evidence type="ECO:0000259" key="1">
    <source>
        <dbReference type="PROSITE" id="PS50994"/>
    </source>
</evidence>
<dbReference type="InterPro" id="IPR012337">
    <property type="entry name" value="RNaseH-like_sf"/>
</dbReference>
<dbReference type="GO" id="GO:0003676">
    <property type="term" value="F:nucleic acid binding"/>
    <property type="evidence" value="ECO:0007669"/>
    <property type="project" value="InterPro"/>
</dbReference>
<keyword evidence="3" id="KW-1185">Reference proteome</keyword>
<reference evidence="2 3" key="1">
    <citation type="submission" date="2017-06" db="EMBL/GenBank/DDBJ databases">
        <title>Genome sequencing of cyanobaciteial culture collection at National Institute for Environmental Studies (NIES).</title>
        <authorList>
            <person name="Hirose Y."/>
            <person name="Shimura Y."/>
            <person name="Fujisawa T."/>
            <person name="Nakamura Y."/>
            <person name="Kawachi M."/>
        </authorList>
    </citation>
    <scope>NUCLEOTIDE SEQUENCE [LARGE SCALE GENOMIC DNA]</scope>
    <source>
        <strain evidence="2 3">NIES-37</strain>
    </source>
</reference>
<protein>
    <submittedName>
        <fullName evidence="2">Integrase, catalytic region</fullName>
    </submittedName>
</protein>
<dbReference type="RefSeq" id="WP_321206842.1">
    <property type="nucleotide sequence ID" value="NZ_CAWNJS010000001.1"/>
</dbReference>
<evidence type="ECO:0000313" key="2">
    <source>
        <dbReference type="EMBL" id="BAZ00380.1"/>
    </source>
</evidence>
<dbReference type="SUPFAM" id="SSF53098">
    <property type="entry name" value="Ribonuclease H-like"/>
    <property type="match status" value="1"/>
</dbReference>
<dbReference type="AlphaFoldDB" id="A0A1Z4N3R0"/>
<dbReference type="PROSITE" id="PS50994">
    <property type="entry name" value="INTEGRASE"/>
    <property type="match status" value="1"/>
</dbReference>
<dbReference type="InterPro" id="IPR036397">
    <property type="entry name" value="RNaseH_sf"/>
</dbReference>
<gene>
    <name evidence="2" type="ORF">NIES37_43700</name>
</gene>
<accession>A0A1Z4N3R0</accession>
<organism evidence="2 3">
    <name type="scientific">Tolypothrix tenuis PCC 7101</name>
    <dbReference type="NCBI Taxonomy" id="231146"/>
    <lineage>
        <taxon>Bacteria</taxon>
        <taxon>Bacillati</taxon>
        <taxon>Cyanobacteriota</taxon>
        <taxon>Cyanophyceae</taxon>
        <taxon>Nostocales</taxon>
        <taxon>Tolypothrichaceae</taxon>
        <taxon>Tolypothrix</taxon>
    </lineage>
</organism>
<dbReference type="KEGG" id="ttq:NIES37_43700"/>
<dbReference type="Gene3D" id="3.30.420.10">
    <property type="entry name" value="Ribonuclease H-like superfamily/Ribonuclease H"/>
    <property type="match status" value="1"/>
</dbReference>
<proteinExistence type="predicted"/>
<evidence type="ECO:0000313" key="3">
    <source>
        <dbReference type="Proteomes" id="UP000218785"/>
    </source>
</evidence>
<feature type="domain" description="Integrase catalytic" evidence="1">
    <location>
        <begin position="1"/>
        <end position="179"/>
    </location>
</feature>
<name>A0A1Z4N3R0_9CYAN</name>
<dbReference type="EMBL" id="AP018248">
    <property type="protein sequence ID" value="BAZ00380.1"/>
    <property type="molecule type" value="Genomic_DNA"/>
</dbReference>